<comment type="caution">
    <text evidence="2">The sequence shown here is derived from an EMBL/GenBank/DDBJ whole genome shotgun (WGS) entry which is preliminary data.</text>
</comment>
<keyword evidence="3" id="KW-1185">Reference proteome</keyword>
<evidence type="ECO:0000313" key="2">
    <source>
        <dbReference type="EMBL" id="MBE9027334.1"/>
    </source>
</evidence>
<name>A0A8J7A721_DESMC</name>
<reference evidence="2" key="1">
    <citation type="submission" date="2020-10" db="EMBL/GenBank/DDBJ databases">
        <authorList>
            <person name="Castelo-Branco R."/>
            <person name="Eusebio N."/>
            <person name="Adriana R."/>
            <person name="Vieira A."/>
            <person name="Brugerolle De Fraissinette N."/>
            <person name="Rezende De Castro R."/>
            <person name="Schneider M.P."/>
            <person name="Vasconcelos V."/>
            <person name="Leao P.N."/>
        </authorList>
    </citation>
    <scope>NUCLEOTIDE SEQUENCE</scope>
    <source>
        <strain evidence="2">LEGE 12446</strain>
    </source>
</reference>
<dbReference type="PANTHER" id="PTHR33336">
    <property type="entry name" value="QUINOL MONOOXYGENASE YGIN-RELATED"/>
    <property type="match status" value="1"/>
</dbReference>
<dbReference type="AlphaFoldDB" id="A0A8J7A721"/>
<gene>
    <name evidence="2" type="ORF">IQ276_34435</name>
</gene>
<evidence type="ECO:0000259" key="1">
    <source>
        <dbReference type="PROSITE" id="PS51725"/>
    </source>
</evidence>
<organism evidence="2 3">
    <name type="scientific">Desmonostoc muscorum LEGE 12446</name>
    <dbReference type="NCBI Taxonomy" id="1828758"/>
    <lineage>
        <taxon>Bacteria</taxon>
        <taxon>Bacillati</taxon>
        <taxon>Cyanobacteriota</taxon>
        <taxon>Cyanophyceae</taxon>
        <taxon>Nostocales</taxon>
        <taxon>Nostocaceae</taxon>
        <taxon>Desmonostoc</taxon>
    </lineage>
</organism>
<keyword evidence="2" id="KW-0503">Monooxygenase</keyword>
<dbReference type="InterPro" id="IPR050744">
    <property type="entry name" value="AI-2_Isomerase_LsrG"/>
</dbReference>
<dbReference type="SUPFAM" id="SSF54909">
    <property type="entry name" value="Dimeric alpha+beta barrel"/>
    <property type="match status" value="1"/>
</dbReference>
<dbReference type="RefSeq" id="WP_193924671.1">
    <property type="nucleotide sequence ID" value="NZ_JADEXS020000001.1"/>
</dbReference>
<dbReference type="InterPro" id="IPR007138">
    <property type="entry name" value="ABM_dom"/>
</dbReference>
<dbReference type="Pfam" id="PF03992">
    <property type="entry name" value="ABM"/>
    <property type="match status" value="1"/>
</dbReference>
<proteinExistence type="predicted"/>
<protein>
    <submittedName>
        <fullName evidence="2">Antibiotic biosynthesis monooxygenase</fullName>
    </submittedName>
</protein>
<dbReference type="InterPro" id="IPR011008">
    <property type="entry name" value="Dimeric_a/b-barrel"/>
</dbReference>
<dbReference type="EMBL" id="JADEXS010000859">
    <property type="protein sequence ID" value="MBE9027334.1"/>
    <property type="molecule type" value="Genomic_DNA"/>
</dbReference>
<dbReference type="Proteomes" id="UP000622533">
    <property type="component" value="Unassembled WGS sequence"/>
</dbReference>
<keyword evidence="2" id="KW-0560">Oxidoreductase</keyword>
<feature type="domain" description="ABM" evidence="1">
    <location>
        <begin position="6"/>
        <end position="95"/>
    </location>
</feature>
<dbReference type="PANTHER" id="PTHR33336:SF15">
    <property type="entry name" value="ABM DOMAIN-CONTAINING PROTEIN"/>
    <property type="match status" value="1"/>
</dbReference>
<sequence>MTNQTIRVIAHVIALPNKVEELKAVLLELIEPTRQEPDAIKYELLQNQYDPTDFTFVEEWTSHEALNTHMDSPHFQAAAAKLEGLVAAAPDIRHYHLLA</sequence>
<dbReference type="PROSITE" id="PS51725">
    <property type="entry name" value="ABM"/>
    <property type="match status" value="1"/>
</dbReference>
<evidence type="ECO:0000313" key="3">
    <source>
        <dbReference type="Proteomes" id="UP000622533"/>
    </source>
</evidence>
<accession>A0A8J7A721</accession>
<dbReference type="GO" id="GO:0004497">
    <property type="term" value="F:monooxygenase activity"/>
    <property type="evidence" value="ECO:0007669"/>
    <property type="project" value="UniProtKB-KW"/>
</dbReference>
<dbReference type="Gene3D" id="3.30.70.100">
    <property type="match status" value="1"/>
</dbReference>